<sequence>MVSVLAFIVALPTLYALTSWALTGYDAVAVKPLDRNAAVLALTGAVAAAAGAPVAYAT</sequence>
<reference evidence="2 3" key="1">
    <citation type="journal article" date="2013" name="Genome Announc.">
        <title>Draft Genome Sequence of an Alphaproteobacterium, Caenispirillum salinarum AK4(T), Isolated from a Solar Saltern.</title>
        <authorList>
            <person name="Khatri I."/>
            <person name="Singh A."/>
            <person name="Korpole S."/>
            <person name="Pinnaka A.K."/>
            <person name="Subramanian S."/>
        </authorList>
    </citation>
    <scope>NUCLEOTIDE SEQUENCE [LARGE SCALE GENOMIC DNA]</scope>
    <source>
        <strain evidence="2 3">AK4</strain>
    </source>
</reference>
<keyword evidence="1" id="KW-0472">Membrane</keyword>
<accession>K9GPF2</accession>
<evidence type="ECO:0000256" key="1">
    <source>
        <dbReference type="SAM" id="Phobius"/>
    </source>
</evidence>
<keyword evidence="1" id="KW-0812">Transmembrane</keyword>
<keyword evidence="3" id="KW-1185">Reference proteome</keyword>
<evidence type="ECO:0000313" key="3">
    <source>
        <dbReference type="Proteomes" id="UP000009881"/>
    </source>
</evidence>
<dbReference type="EMBL" id="ANHY01000021">
    <property type="protein sequence ID" value="EKV27007.1"/>
    <property type="molecule type" value="Genomic_DNA"/>
</dbReference>
<protein>
    <submittedName>
        <fullName evidence="2">Uncharacterized protein</fullName>
    </submittedName>
</protein>
<gene>
    <name evidence="2" type="ORF">C882_1936</name>
</gene>
<dbReference type="STRING" id="1238182.C882_1936"/>
<dbReference type="Proteomes" id="UP000009881">
    <property type="component" value="Unassembled WGS sequence"/>
</dbReference>
<comment type="caution">
    <text evidence="2">The sequence shown here is derived from an EMBL/GenBank/DDBJ whole genome shotgun (WGS) entry which is preliminary data.</text>
</comment>
<name>K9GPF2_9PROT</name>
<feature type="transmembrane region" description="Helical" evidence="1">
    <location>
        <begin position="37"/>
        <end position="57"/>
    </location>
</feature>
<keyword evidence="1" id="KW-1133">Transmembrane helix</keyword>
<organism evidence="2 3">
    <name type="scientific">Caenispirillum salinarum AK4</name>
    <dbReference type="NCBI Taxonomy" id="1238182"/>
    <lineage>
        <taxon>Bacteria</taxon>
        <taxon>Pseudomonadati</taxon>
        <taxon>Pseudomonadota</taxon>
        <taxon>Alphaproteobacteria</taxon>
        <taxon>Rhodospirillales</taxon>
        <taxon>Novispirillaceae</taxon>
        <taxon>Caenispirillum</taxon>
    </lineage>
</organism>
<dbReference type="AlphaFoldDB" id="K9GPF2"/>
<evidence type="ECO:0000313" key="2">
    <source>
        <dbReference type="EMBL" id="EKV27007.1"/>
    </source>
</evidence>
<proteinExistence type="predicted"/>
<dbReference type="RefSeq" id="WP_009542332.1">
    <property type="nucleotide sequence ID" value="NZ_ANHY01000021.1"/>
</dbReference>